<keyword evidence="5" id="KW-1185">Reference proteome</keyword>
<dbReference type="KEGG" id="sacd:HS1genome_1580"/>
<sequence length="370" mass="40850">MRIVGQLGEKCLTTEGLMNSPCPQDEEGRPAKEYGSFTFSYGPLAGGPIESLALDVLTRGESVDWIDYVSSKNRKIPLAGLRVEDAILKVERINANFGAAHSIAFLIAVEKALEVEPDEKVVSSRIVELELERVRNHLLVLHRLLDAASLLVPAYTVLSAVEQVNRTIGRACGHRYFMGANFLGGTVCRFEPSMLVGWTFMKEMWKVLENRIFVDRLSGNGVIKDNSLIGPAARAAGMAFDARCDGGDLPYDGFRPVSMRDGDALSRLMVRMEEVESSIEMLSEMRTEPSSFIVPERTGEGIARVESPSGDLAYLVEVEGRMLRKVEVLPPSRANLRAFLSSSRGAIFTDIPFNWESFGIWVSELEVDLG</sequence>
<evidence type="ECO:0000313" key="4">
    <source>
        <dbReference type="EMBL" id="GGU01402.1"/>
    </source>
</evidence>
<evidence type="ECO:0000259" key="2">
    <source>
        <dbReference type="Pfam" id="PF00346"/>
    </source>
</evidence>
<dbReference type="RefSeq" id="WP_126450324.1">
    <property type="nucleotide sequence ID" value="NZ_AP018553.1"/>
</dbReference>
<dbReference type="InterPro" id="IPR052197">
    <property type="entry name" value="ComplexI_49kDa-like"/>
</dbReference>
<dbReference type="AlphaFoldDB" id="A0A348B4T9"/>
<gene>
    <name evidence="4" type="ORF">GCM10007116_18250</name>
    <name evidence="3" type="ORF">HS1genome_1580</name>
</gene>
<dbReference type="GeneID" id="38667082"/>
<evidence type="ECO:0000313" key="5">
    <source>
        <dbReference type="Proteomes" id="UP000276741"/>
    </source>
</evidence>
<dbReference type="GO" id="GO:0048038">
    <property type="term" value="F:quinone binding"/>
    <property type="evidence" value="ECO:0007669"/>
    <property type="project" value="InterPro"/>
</dbReference>
<dbReference type="EMBL" id="BMQS01000019">
    <property type="protein sequence ID" value="GGU01402.1"/>
    <property type="molecule type" value="Genomic_DNA"/>
</dbReference>
<dbReference type="PANTHER" id="PTHR43485:SF1">
    <property type="entry name" value="FORMATE HYDROGENLYASE SUBUNIT 5-RELATED"/>
    <property type="match status" value="1"/>
</dbReference>
<name>A0A348B4T9_9CREN</name>
<dbReference type="InterPro" id="IPR001135">
    <property type="entry name" value="NADH_Q_OxRdtase_suD"/>
</dbReference>
<reference evidence="4" key="4">
    <citation type="submission" date="2020-09" db="EMBL/GenBank/DDBJ databases">
        <authorList>
            <person name="Sun Q."/>
            <person name="Ohkuma M."/>
        </authorList>
    </citation>
    <scope>NUCLEOTIDE SEQUENCE</scope>
    <source>
        <strain evidence="4">JCM 31740</strain>
    </source>
</reference>
<evidence type="ECO:0000313" key="3">
    <source>
        <dbReference type="EMBL" id="BBD73191.1"/>
    </source>
</evidence>
<feature type="domain" description="NADH-quinone oxidoreductase subunit D" evidence="2">
    <location>
        <begin position="207"/>
        <end position="284"/>
    </location>
</feature>
<proteinExistence type="predicted"/>
<reference evidence="4" key="1">
    <citation type="journal article" date="2014" name="Int. J. Syst. Evol. Microbiol.">
        <title>Complete genome sequence of Corynebacterium casei LMG S-19264T (=DSM 44701T), isolated from a smear-ripened cheese.</title>
        <authorList>
            <consortium name="US DOE Joint Genome Institute (JGI-PGF)"/>
            <person name="Walter F."/>
            <person name="Albersmeier A."/>
            <person name="Kalinowski J."/>
            <person name="Ruckert C."/>
        </authorList>
    </citation>
    <scope>NUCLEOTIDE SEQUENCE</scope>
    <source>
        <strain evidence="4">JCM 31740</strain>
    </source>
</reference>
<dbReference type="Pfam" id="PF00346">
    <property type="entry name" value="Complex1_49kDa"/>
    <property type="match status" value="1"/>
</dbReference>
<dbReference type="SUPFAM" id="SSF56762">
    <property type="entry name" value="HydB/Nqo4-like"/>
    <property type="match status" value="1"/>
</dbReference>
<reference evidence="3" key="3">
    <citation type="journal article" date="2019" name="BMC Res. Notes">
        <title>Complete genome sequence of the Sulfodiicoccus acidiphilus strain HS-1T, the first crenarchaeon that lacks polB3, isolated from an acidic hot spring in Ohwaku-dani, Hakone, Japan.</title>
        <authorList>
            <person name="Sakai H.D."/>
            <person name="Kurosawa N."/>
        </authorList>
    </citation>
    <scope>NUCLEOTIDE SEQUENCE</scope>
    <source>
        <strain evidence="3">HS-1</strain>
    </source>
</reference>
<dbReference type="Proteomes" id="UP000616143">
    <property type="component" value="Unassembled WGS sequence"/>
</dbReference>
<dbReference type="OrthoDB" id="43567at2157"/>
<protein>
    <recommendedName>
        <fullName evidence="2">NADH-quinone oxidoreductase subunit D domain-containing protein</fullName>
    </recommendedName>
</protein>
<keyword evidence="1" id="KW-0560">Oxidoreductase</keyword>
<dbReference type="Gene3D" id="1.10.645.10">
    <property type="entry name" value="Cytochrome-c3 Hydrogenase, chain B"/>
    <property type="match status" value="1"/>
</dbReference>
<dbReference type="EMBL" id="AP018553">
    <property type="protein sequence ID" value="BBD73191.1"/>
    <property type="molecule type" value="Genomic_DNA"/>
</dbReference>
<reference evidence="5" key="2">
    <citation type="submission" date="2018-04" db="EMBL/GenBank/DDBJ databases">
        <title>Complete genome sequence of Sulfodiicoccus acidiphilus strain HS-1.</title>
        <authorList>
            <person name="Sakai H.D."/>
            <person name="Kurosawa N."/>
        </authorList>
    </citation>
    <scope>NUCLEOTIDE SEQUENCE [LARGE SCALE GENOMIC DNA]</scope>
    <source>
        <strain evidence="5">HS-1</strain>
    </source>
</reference>
<dbReference type="InterPro" id="IPR029014">
    <property type="entry name" value="NiFe-Hase_large"/>
</dbReference>
<dbReference type="GO" id="GO:0016651">
    <property type="term" value="F:oxidoreductase activity, acting on NAD(P)H"/>
    <property type="evidence" value="ECO:0007669"/>
    <property type="project" value="InterPro"/>
</dbReference>
<accession>A0A348B4T9</accession>
<dbReference type="GO" id="GO:0051287">
    <property type="term" value="F:NAD binding"/>
    <property type="evidence" value="ECO:0007669"/>
    <property type="project" value="InterPro"/>
</dbReference>
<organism evidence="3 5">
    <name type="scientific">Sulfodiicoccus acidiphilus</name>
    <dbReference type="NCBI Taxonomy" id="1670455"/>
    <lineage>
        <taxon>Archaea</taxon>
        <taxon>Thermoproteota</taxon>
        <taxon>Thermoprotei</taxon>
        <taxon>Sulfolobales</taxon>
        <taxon>Sulfolobaceae</taxon>
        <taxon>Sulfodiicoccus</taxon>
    </lineage>
</organism>
<dbReference type="PANTHER" id="PTHR43485">
    <property type="entry name" value="HYDROGENASE-4 COMPONENT G"/>
    <property type="match status" value="1"/>
</dbReference>
<evidence type="ECO:0000256" key="1">
    <source>
        <dbReference type="ARBA" id="ARBA00023002"/>
    </source>
</evidence>
<dbReference type="Proteomes" id="UP000276741">
    <property type="component" value="Chromosome"/>
</dbReference>